<evidence type="ECO:0000313" key="1">
    <source>
        <dbReference type="EMBL" id="WIA12634.1"/>
    </source>
</evidence>
<sequence length="162" mass="18166">MQADAHVEIVEAAPAKLPDFSGTWIKDHAASDSMDAAMALVHLNGITRTGIRLIRGLKLSLDESHFAFTVFSVIGCIKITERYSLCEPSLQRRRDLRRGKCRNVARLTPRGSVVIEYDWDAPYAGNGRDELQLDDQGRLIYDCTVVVDGQTAGYRQVYHRKS</sequence>
<keyword evidence="2" id="KW-1185">Reference proteome</keyword>
<dbReference type="Proteomes" id="UP001244341">
    <property type="component" value="Chromosome 4b"/>
</dbReference>
<protein>
    <submittedName>
        <fullName evidence="1">Uncharacterized protein</fullName>
    </submittedName>
</protein>
<evidence type="ECO:0000313" key="2">
    <source>
        <dbReference type="Proteomes" id="UP001244341"/>
    </source>
</evidence>
<accession>A0ABY8TUT2</accession>
<organism evidence="1 2">
    <name type="scientific">Tetradesmus obliquus</name>
    <name type="common">Green alga</name>
    <name type="synonym">Acutodesmus obliquus</name>
    <dbReference type="NCBI Taxonomy" id="3088"/>
    <lineage>
        <taxon>Eukaryota</taxon>
        <taxon>Viridiplantae</taxon>
        <taxon>Chlorophyta</taxon>
        <taxon>core chlorophytes</taxon>
        <taxon>Chlorophyceae</taxon>
        <taxon>CS clade</taxon>
        <taxon>Sphaeropleales</taxon>
        <taxon>Scenedesmaceae</taxon>
        <taxon>Tetradesmus</taxon>
    </lineage>
</organism>
<name>A0ABY8TUT2_TETOB</name>
<gene>
    <name evidence="1" type="ORF">OEZ85_006287</name>
</gene>
<proteinExistence type="predicted"/>
<dbReference type="EMBL" id="CP126211">
    <property type="protein sequence ID" value="WIA12634.1"/>
    <property type="molecule type" value="Genomic_DNA"/>
</dbReference>
<reference evidence="1 2" key="1">
    <citation type="submission" date="2023-05" db="EMBL/GenBank/DDBJ databases">
        <title>A 100% complete, gapless, phased diploid assembly of the Scenedesmus obliquus UTEX 3031 genome.</title>
        <authorList>
            <person name="Biondi T.C."/>
            <person name="Hanschen E.R."/>
            <person name="Kwon T."/>
            <person name="Eng W."/>
            <person name="Kruse C.P.S."/>
            <person name="Koehler S.I."/>
            <person name="Kunde Y."/>
            <person name="Gleasner C.D."/>
            <person name="You Mak K.T."/>
            <person name="Polle J."/>
            <person name="Hovde B.T."/>
            <person name="Starkenburg S.R."/>
        </authorList>
    </citation>
    <scope>NUCLEOTIDE SEQUENCE [LARGE SCALE GENOMIC DNA]</scope>
    <source>
        <strain evidence="1 2">DOE0152z</strain>
    </source>
</reference>